<keyword evidence="3" id="KW-1185">Reference proteome</keyword>
<dbReference type="eggNOG" id="ENOG502ZBN9">
    <property type="taxonomic scope" value="Bacteria"/>
</dbReference>
<dbReference type="EMBL" id="CP003155">
    <property type="protein sequence ID" value="AEV29554.1"/>
    <property type="molecule type" value="Genomic_DNA"/>
</dbReference>
<evidence type="ECO:0000313" key="3">
    <source>
        <dbReference type="Proteomes" id="UP000005632"/>
    </source>
</evidence>
<evidence type="ECO:0000313" key="2">
    <source>
        <dbReference type="EMBL" id="AEV29554.1"/>
    </source>
</evidence>
<dbReference type="KEGG" id="sgp:SpiGrapes_1757"/>
<proteinExistence type="predicted"/>
<dbReference type="Proteomes" id="UP000005632">
    <property type="component" value="Chromosome"/>
</dbReference>
<dbReference type="HOGENOM" id="CLU_110620_1_1_12"/>
<dbReference type="RefSeq" id="WP_014270397.1">
    <property type="nucleotide sequence ID" value="NC_016633.1"/>
</dbReference>
<dbReference type="InterPro" id="IPR048667">
    <property type="entry name" value="Imm5-like"/>
</dbReference>
<sequence>MDLGTDDVPISSILKSQLAILDHKTAAIWATACAEHVLPLFEAVYPQDMRPRTALEAGRAWAKGNMSMFEARKAAFASHDAARKAKEEGNLEASEAAKSCSHACSTAHVKDHALPAAAYAIKAAKDKETESKWQMEFLQKLNDPS</sequence>
<dbReference type="STRING" id="158190.SpiGrapes_1757"/>
<evidence type="ECO:0000259" key="1">
    <source>
        <dbReference type="Pfam" id="PF21805"/>
    </source>
</evidence>
<dbReference type="AlphaFoldDB" id="G8QXJ1"/>
<reference evidence="2 3" key="1">
    <citation type="submission" date="2011-11" db="EMBL/GenBank/DDBJ databases">
        <title>Complete sequence of Spirochaeta sp. grapes.</title>
        <authorList>
            <consortium name="US DOE Joint Genome Institute"/>
            <person name="Lucas S."/>
            <person name="Han J."/>
            <person name="Lapidus A."/>
            <person name="Cheng J.-F."/>
            <person name="Goodwin L."/>
            <person name="Pitluck S."/>
            <person name="Peters L."/>
            <person name="Ovchinnikova G."/>
            <person name="Munk A.C."/>
            <person name="Detter J.C."/>
            <person name="Han C."/>
            <person name="Tapia R."/>
            <person name="Land M."/>
            <person name="Hauser L."/>
            <person name="Kyrpides N."/>
            <person name="Ivanova N."/>
            <person name="Pagani I."/>
            <person name="Ritalahtilisa K."/>
            <person name="Loeffler F."/>
            <person name="Woyke T."/>
        </authorList>
    </citation>
    <scope>NUCLEOTIDE SEQUENCE [LARGE SCALE GENOMIC DNA]</scope>
    <source>
        <strain evidence="3">ATCC BAA-1885 / DSM 22778 / Grapes</strain>
    </source>
</reference>
<name>G8QXJ1_SPHPG</name>
<organism evidence="2 3">
    <name type="scientific">Sphaerochaeta pleomorpha (strain ATCC BAA-1885 / DSM 22778 / Grapes)</name>
    <dbReference type="NCBI Taxonomy" id="158190"/>
    <lineage>
        <taxon>Bacteria</taxon>
        <taxon>Pseudomonadati</taxon>
        <taxon>Spirochaetota</taxon>
        <taxon>Spirochaetia</taxon>
        <taxon>Spirochaetales</taxon>
        <taxon>Sphaerochaetaceae</taxon>
        <taxon>Sphaerochaeta</taxon>
    </lineage>
</organism>
<dbReference type="OrthoDB" id="287768at2"/>
<feature type="domain" description="Imm-5-like" evidence="1">
    <location>
        <begin position="19"/>
        <end position="136"/>
    </location>
</feature>
<protein>
    <recommendedName>
        <fullName evidence="1">Imm-5-like domain-containing protein</fullName>
    </recommendedName>
</protein>
<accession>G8QXJ1</accession>
<gene>
    <name evidence="2" type="ordered locus">SpiGrapes_1757</name>
</gene>
<dbReference type="Pfam" id="PF21805">
    <property type="entry name" value="Imm5_like"/>
    <property type="match status" value="1"/>
</dbReference>